<evidence type="ECO:0000256" key="1">
    <source>
        <dbReference type="SAM" id="MobiDB-lite"/>
    </source>
</evidence>
<gene>
    <name evidence="2" type="ORF">PPERSA_07615</name>
</gene>
<protein>
    <submittedName>
        <fullName evidence="2">Uncharacterized protein</fullName>
    </submittedName>
</protein>
<dbReference type="AlphaFoldDB" id="A0A0V0QIC6"/>
<evidence type="ECO:0000313" key="2">
    <source>
        <dbReference type="EMBL" id="KRX01970.1"/>
    </source>
</evidence>
<sequence>MGKRMIKSLQFIPETNQIQIDYFNLLCFTKKHLISLNQISSLEKKLKYDSTVQYKISEEAKFHTKHISTYGTGRWNNKSLLPFMLDNQQNLPVYLQEVEKDLQNSLNEKQQISQKDQEYQNEKNQIN</sequence>
<evidence type="ECO:0000313" key="3">
    <source>
        <dbReference type="Proteomes" id="UP000054937"/>
    </source>
</evidence>
<dbReference type="Proteomes" id="UP000054937">
    <property type="component" value="Unassembled WGS sequence"/>
</dbReference>
<dbReference type="InParanoid" id="A0A0V0QIC6"/>
<dbReference type="EMBL" id="LDAU01000159">
    <property type="protein sequence ID" value="KRX01970.1"/>
    <property type="molecule type" value="Genomic_DNA"/>
</dbReference>
<organism evidence="2 3">
    <name type="scientific">Pseudocohnilembus persalinus</name>
    <name type="common">Ciliate</name>
    <dbReference type="NCBI Taxonomy" id="266149"/>
    <lineage>
        <taxon>Eukaryota</taxon>
        <taxon>Sar</taxon>
        <taxon>Alveolata</taxon>
        <taxon>Ciliophora</taxon>
        <taxon>Intramacronucleata</taxon>
        <taxon>Oligohymenophorea</taxon>
        <taxon>Scuticociliatia</taxon>
        <taxon>Philasterida</taxon>
        <taxon>Pseudocohnilembidae</taxon>
        <taxon>Pseudocohnilembus</taxon>
    </lineage>
</organism>
<name>A0A0V0QIC6_PSEPJ</name>
<keyword evidence="3" id="KW-1185">Reference proteome</keyword>
<proteinExistence type="predicted"/>
<comment type="caution">
    <text evidence="2">The sequence shown here is derived from an EMBL/GenBank/DDBJ whole genome shotgun (WGS) entry which is preliminary data.</text>
</comment>
<feature type="region of interest" description="Disordered" evidence="1">
    <location>
        <begin position="106"/>
        <end position="127"/>
    </location>
</feature>
<reference evidence="2 3" key="1">
    <citation type="journal article" date="2015" name="Sci. Rep.">
        <title>Genome of the facultative scuticociliatosis pathogen Pseudocohnilembus persalinus provides insight into its virulence through horizontal gene transfer.</title>
        <authorList>
            <person name="Xiong J."/>
            <person name="Wang G."/>
            <person name="Cheng J."/>
            <person name="Tian M."/>
            <person name="Pan X."/>
            <person name="Warren A."/>
            <person name="Jiang C."/>
            <person name="Yuan D."/>
            <person name="Miao W."/>
        </authorList>
    </citation>
    <scope>NUCLEOTIDE SEQUENCE [LARGE SCALE GENOMIC DNA]</scope>
    <source>
        <strain evidence="2">36N120E</strain>
    </source>
</reference>
<dbReference type="OrthoDB" id="10607341at2759"/>
<accession>A0A0V0QIC6</accession>